<evidence type="ECO:0000313" key="1">
    <source>
        <dbReference type="EMBL" id="PKI33585.1"/>
    </source>
</evidence>
<dbReference type="AlphaFoldDB" id="A0A2I0HPE2"/>
<organism evidence="1 2">
    <name type="scientific">Punica granatum</name>
    <name type="common">Pomegranate</name>
    <dbReference type="NCBI Taxonomy" id="22663"/>
    <lineage>
        <taxon>Eukaryota</taxon>
        <taxon>Viridiplantae</taxon>
        <taxon>Streptophyta</taxon>
        <taxon>Embryophyta</taxon>
        <taxon>Tracheophyta</taxon>
        <taxon>Spermatophyta</taxon>
        <taxon>Magnoliopsida</taxon>
        <taxon>eudicotyledons</taxon>
        <taxon>Gunneridae</taxon>
        <taxon>Pentapetalae</taxon>
        <taxon>rosids</taxon>
        <taxon>malvids</taxon>
        <taxon>Myrtales</taxon>
        <taxon>Lythraceae</taxon>
        <taxon>Punica</taxon>
    </lineage>
</organism>
<accession>A0A2I0HPE2</accession>
<keyword evidence="2" id="KW-1185">Reference proteome</keyword>
<dbReference type="Proteomes" id="UP000233551">
    <property type="component" value="Unassembled WGS sequence"/>
</dbReference>
<proteinExistence type="predicted"/>
<protein>
    <submittedName>
        <fullName evidence="1">Uncharacterized protein</fullName>
    </submittedName>
</protein>
<comment type="caution">
    <text evidence="1">The sequence shown here is derived from an EMBL/GenBank/DDBJ whole genome shotgun (WGS) entry which is preliminary data.</text>
</comment>
<dbReference type="EMBL" id="PGOL01006556">
    <property type="protein sequence ID" value="PKI33585.1"/>
    <property type="molecule type" value="Genomic_DNA"/>
</dbReference>
<gene>
    <name evidence="1" type="ORF">CRG98_046041</name>
</gene>
<evidence type="ECO:0000313" key="2">
    <source>
        <dbReference type="Proteomes" id="UP000233551"/>
    </source>
</evidence>
<sequence length="192" mass="21189">MFLFFTAIANTTATTTPPSPKTSKKNPILFPFLRDATSYNRATAEQRSNNSREDISSDLATQEARGEVLQTYELDERYTKGFKPIIFTILIIPSSTSSFSSPPLLPLSLGPYTRSFPFRLHGYHLLPLFLDSAITTIPISFIIADTNTAPPSPLPKAAARASSTNELEFVVATLPKSFEPMVAIIQWMVGGW</sequence>
<name>A0A2I0HPE2_PUNGR</name>
<reference evidence="1 2" key="1">
    <citation type="submission" date="2017-11" db="EMBL/GenBank/DDBJ databases">
        <title>De-novo sequencing of pomegranate (Punica granatum L.) genome.</title>
        <authorList>
            <person name="Akparov Z."/>
            <person name="Amiraslanov A."/>
            <person name="Hajiyeva S."/>
            <person name="Abbasov M."/>
            <person name="Kaur K."/>
            <person name="Hamwieh A."/>
            <person name="Solovyev V."/>
            <person name="Salamov A."/>
            <person name="Braich B."/>
            <person name="Kosarev P."/>
            <person name="Mahmoud A."/>
            <person name="Hajiyev E."/>
            <person name="Babayeva S."/>
            <person name="Izzatullayeva V."/>
            <person name="Mammadov A."/>
            <person name="Mammadov A."/>
            <person name="Sharifova S."/>
            <person name="Ojaghi J."/>
            <person name="Eynullazada K."/>
            <person name="Bayramov B."/>
            <person name="Abdulazimova A."/>
            <person name="Shahmuradov I."/>
        </authorList>
    </citation>
    <scope>NUCLEOTIDE SEQUENCE [LARGE SCALE GENOMIC DNA]</scope>
    <source>
        <strain evidence="2">cv. AG2017</strain>
        <tissue evidence="1">Leaf</tissue>
    </source>
</reference>